<dbReference type="OrthoDB" id="4762866at2"/>
<dbReference type="EMBL" id="MLHV01000018">
    <property type="protein sequence ID" value="OHT96341.1"/>
    <property type="molecule type" value="Genomic_DNA"/>
</dbReference>
<accession>A0A1S1K415</accession>
<keyword evidence="2" id="KW-1185">Reference proteome</keyword>
<evidence type="ECO:0008006" key="3">
    <source>
        <dbReference type="Google" id="ProtNLM"/>
    </source>
</evidence>
<comment type="caution">
    <text evidence="1">The sequence shown here is derived from an EMBL/GenBank/DDBJ whole genome shotgun (WGS) entry which is preliminary data.</text>
</comment>
<gene>
    <name evidence="1" type="ORF">BKG61_19085</name>
</gene>
<organism evidence="1 2">
    <name type="scientific">Mycobacterium syngnathidarum</name>
    <dbReference type="NCBI Taxonomy" id="1908205"/>
    <lineage>
        <taxon>Bacteria</taxon>
        <taxon>Bacillati</taxon>
        <taxon>Actinomycetota</taxon>
        <taxon>Actinomycetes</taxon>
        <taxon>Mycobacteriales</taxon>
        <taxon>Mycobacteriaceae</taxon>
        <taxon>Mycobacterium</taxon>
    </lineage>
</organism>
<dbReference type="Proteomes" id="UP000179636">
    <property type="component" value="Unassembled WGS sequence"/>
</dbReference>
<evidence type="ECO:0000313" key="2">
    <source>
        <dbReference type="Proteomes" id="UP000179636"/>
    </source>
</evidence>
<dbReference type="RefSeq" id="WP_070945840.1">
    <property type="nucleotide sequence ID" value="NZ_MLHV01000018.1"/>
</dbReference>
<evidence type="ECO:0000313" key="1">
    <source>
        <dbReference type="EMBL" id="OHT96341.1"/>
    </source>
</evidence>
<name>A0A1S1K415_9MYCO</name>
<dbReference type="STRING" id="1908205.BKG60_29435"/>
<sequence>MAEIDRLVAALGLRQRDGVTCGPTVALVAGAMMDHAYRAELLHPDGPAWFAAEQGRIHAAVNRIWPRRLGTTPAGMARALTHRSAKRSVTYRWRLFRGTRDSLSDVLRAVTEGWPVPMLIGERGIPRHWVLLAGATGEVLECYEPSSGTVVPTDVASVRGARLTGLGFSRPFAFVLPSKHGPKVCDR</sequence>
<reference evidence="1 2" key="1">
    <citation type="submission" date="2016-10" db="EMBL/GenBank/DDBJ databases">
        <title>Evaluation of Human, Animal and Environmental Mycobacterium chelonae Isolates by Core Genome Phylogenomic Analysis, Targeted Gene Comparison, and Anti-microbial Susceptibility Patterns: A Tale of Mistaken Identities.</title>
        <authorList>
            <person name="Fogelson S.B."/>
            <person name="Camus A.C."/>
            <person name="Lorenz W."/>
            <person name="Vasireddy R."/>
            <person name="Vasireddy S."/>
            <person name="Smith T."/>
            <person name="Brown-Elliott B.A."/>
            <person name="Wallace R.J.Jr."/>
            <person name="Hasan N.A."/>
            <person name="Reischl U."/>
            <person name="Sanchez S."/>
        </authorList>
    </citation>
    <scope>NUCLEOTIDE SEQUENCE [LARGE SCALE GENOMIC DNA]</scope>
    <source>
        <strain evidence="1 2">24999</strain>
    </source>
</reference>
<protein>
    <recommendedName>
        <fullName evidence="3">Peptidase C39-like domain-containing protein</fullName>
    </recommendedName>
</protein>
<proteinExistence type="predicted"/>
<dbReference type="AlphaFoldDB" id="A0A1S1K415"/>